<evidence type="ECO:0000313" key="2">
    <source>
        <dbReference type="EMBL" id="ETO12908.1"/>
    </source>
</evidence>
<dbReference type="AlphaFoldDB" id="X6MFY8"/>
<evidence type="ECO:0000313" key="3">
    <source>
        <dbReference type="Proteomes" id="UP000023152"/>
    </source>
</evidence>
<proteinExistence type="predicted"/>
<dbReference type="EMBL" id="ASPP01020980">
    <property type="protein sequence ID" value="ETO12908.1"/>
    <property type="molecule type" value="Genomic_DNA"/>
</dbReference>
<feature type="region of interest" description="Disordered" evidence="1">
    <location>
        <begin position="38"/>
        <end position="78"/>
    </location>
</feature>
<keyword evidence="3" id="KW-1185">Reference proteome</keyword>
<evidence type="ECO:0000256" key="1">
    <source>
        <dbReference type="SAM" id="MobiDB-lite"/>
    </source>
</evidence>
<protein>
    <submittedName>
        <fullName evidence="2">Uncharacterized protein</fullName>
    </submittedName>
</protein>
<sequence>MQGKKVENFQQKSGAQKQELKMQQVSDFLLFDKEVMQRAESKEKQKTVQTTNGEAETERKGSVNGNDSQEIEKLPLLKEESDPGKKRVLLIKKLKLCNIVFDFSAEN</sequence>
<accession>X6MFY8</accession>
<organism evidence="2 3">
    <name type="scientific">Reticulomyxa filosa</name>
    <dbReference type="NCBI Taxonomy" id="46433"/>
    <lineage>
        <taxon>Eukaryota</taxon>
        <taxon>Sar</taxon>
        <taxon>Rhizaria</taxon>
        <taxon>Retaria</taxon>
        <taxon>Foraminifera</taxon>
        <taxon>Monothalamids</taxon>
        <taxon>Reticulomyxidae</taxon>
        <taxon>Reticulomyxa</taxon>
    </lineage>
</organism>
<gene>
    <name evidence="2" type="ORF">RFI_24469</name>
</gene>
<feature type="non-terminal residue" evidence="2">
    <location>
        <position position="107"/>
    </location>
</feature>
<name>X6MFY8_RETFI</name>
<dbReference type="Proteomes" id="UP000023152">
    <property type="component" value="Unassembled WGS sequence"/>
</dbReference>
<reference evidence="2 3" key="1">
    <citation type="journal article" date="2013" name="Curr. Biol.">
        <title>The Genome of the Foraminiferan Reticulomyxa filosa.</title>
        <authorList>
            <person name="Glockner G."/>
            <person name="Hulsmann N."/>
            <person name="Schleicher M."/>
            <person name="Noegel A.A."/>
            <person name="Eichinger L."/>
            <person name="Gallinger C."/>
            <person name="Pawlowski J."/>
            <person name="Sierra R."/>
            <person name="Euteneuer U."/>
            <person name="Pillet L."/>
            <person name="Moustafa A."/>
            <person name="Platzer M."/>
            <person name="Groth M."/>
            <person name="Szafranski K."/>
            <person name="Schliwa M."/>
        </authorList>
    </citation>
    <scope>NUCLEOTIDE SEQUENCE [LARGE SCALE GENOMIC DNA]</scope>
</reference>
<comment type="caution">
    <text evidence="2">The sequence shown here is derived from an EMBL/GenBank/DDBJ whole genome shotgun (WGS) entry which is preliminary data.</text>
</comment>